<feature type="domain" description="HTH OST-type" evidence="3">
    <location>
        <begin position="738"/>
        <end position="813"/>
    </location>
</feature>
<evidence type="ECO:0000256" key="1">
    <source>
        <dbReference type="ARBA" id="ARBA00022737"/>
    </source>
</evidence>
<dbReference type="AlphaFoldDB" id="A0A821R194"/>
<gene>
    <name evidence="4" type="ORF">PMACD_LOCUS5586</name>
</gene>
<name>A0A821R194_9NEOP</name>
<dbReference type="InterPro" id="IPR021139">
    <property type="entry name" value="NYN"/>
</dbReference>
<evidence type="ECO:0000313" key="5">
    <source>
        <dbReference type="Proteomes" id="UP000663880"/>
    </source>
</evidence>
<dbReference type="Gene3D" id="3.30.420.610">
    <property type="entry name" value="LOTUS domain-like"/>
    <property type="match status" value="2"/>
</dbReference>
<keyword evidence="1" id="KW-0677">Repeat</keyword>
<evidence type="ECO:0000313" key="4">
    <source>
        <dbReference type="EMBL" id="CAF4834272.1"/>
    </source>
</evidence>
<accession>A0A821R194</accession>
<dbReference type="PANTHER" id="PTHR14379:SF3">
    <property type="entry name" value="MEIOSIS REGULATOR AND MRNA STABILITY FACTOR 1"/>
    <property type="match status" value="1"/>
</dbReference>
<dbReference type="GO" id="GO:0003723">
    <property type="term" value="F:RNA binding"/>
    <property type="evidence" value="ECO:0007669"/>
    <property type="project" value="UniProtKB-KW"/>
</dbReference>
<dbReference type="Proteomes" id="UP000663880">
    <property type="component" value="Unassembled WGS sequence"/>
</dbReference>
<dbReference type="InterPro" id="IPR034189">
    <property type="entry name" value="MARF1_RRM1"/>
</dbReference>
<dbReference type="InterPro" id="IPR012677">
    <property type="entry name" value="Nucleotide-bd_a/b_plait_sf"/>
</dbReference>
<dbReference type="PROSITE" id="PS51644">
    <property type="entry name" value="HTH_OST"/>
    <property type="match status" value="3"/>
</dbReference>
<evidence type="ECO:0000259" key="3">
    <source>
        <dbReference type="PROSITE" id="PS51644"/>
    </source>
</evidence>
<dbReference type="SUPFAM" id="SSF54928">
    <property type="entry name" value="RNA-binding domain, RBD"/>
    <property type="match status" value="1"/>
</dbReference>
<keyword evidence="2" id="KW-0694">RNA-binding</keyword>
<dbReference type="Pfam" id="PF11608">
    <property type="entry name" value="RRM_MARF1"/>
    <property type="match status" value="1"/>
</dbReference>
<sequence length="1248" mass="139259">MLCAMSLISNDMDKDTSSQNCIGLRSHSAQGLGNNSSPLKIPLPPRLWITDIEDESSDDMSSSREDGVVHVERSRMRSRFRHHKRGTSNCIPLGIFWDIENCQVPRGCSAIDVVAAIRAKFLVGRREADFVVVCDVRKELPNRLQELNDSQVNLIHVCGTQKNAADEKLRQCMRRFGELHPAPASLLLISGDINFAADLSDFRHRKNMEVILVHKQNTSAALITCASSHFCYNELTAHLPRNPKVSQTEEDEEPTCEMEVINLPVDQPPERVSRRLRRLADNCGGKVLRVTASTAMMKFPTPDHTSRALKRMEGEDVFGRKISTRYVRSALQPAYSSDEGYCTAPPSQPTMLPQPPTHFVLPQVPQVAMEREQVANEWALALKQLPVHAVPLEYCPPPKPRKIRGRHGSASLDQSACSSSNCSVEDSRLGIGRSMSPWNSSASFSDQSETEDTVTELTVANLPPHDPNVLQDMVLKLLNQHVPVLRVTVWSSGEGPVATVLLRSEGDARLAIARIHKRRLDNIWAGRRLDLSLGRPSPAPSLDVLRARLRAILLEHRGHTLPLVRLRDAYASRHSCAITTSDIAKIRDTVVIQEGFGRLVQLVDFSPASSAEMEEAPWRCNVHAAFTGHDDGSRILQPVFMKISVLTNNIRMLMEGHNGILPLLSFVECYESMFPPLVCDPRYGVPLELLLRSIPCVAVKDSPSRHLAWAEPPVLPPPFDSCDISRVRGRTAPALEPMLALIEKELLDLLRAQPKCSIQFSKLIPAFHHHFGRQCRVADYGFTKLPDLLAALNKSIVVLGSGSYRIITISASAQSRRWTSDVLKILNSHLGQAIHVHNFAQYYQAVMSRPFSPVDYGVCTFDELLQKTLPGCIVVGPDGSISLPVHPHVREPQDASRILEFAAQTVEILCHTPNFQMEFSRFVPMYHTYYGKQLRVSHFSCAKLMDLFEIISQVVTVYNGPTGERTLKLGTHIARPMFSQRLKSMTPMELANFPMRYTAQYGAPPQPAILEVKSIEDMVLDASSRIEWGYIYSTGDNAIWVNAALMACYVLSADRSVARGSSEEYFVTAYTQLKGSPPQVTQLQVMGVLEVSDRYVRLAPLWRTIWRVVMILADHKHPVPAMEVFLEYTKRFGPTFPKAELGLEAVVAFLKENEAVFKPVSSVEGPTWHLGEGVFPPQMRELVKHSMVSEDYSKYDTPPGQKGSRVFESPKRFAGSIWSPPASSVPLPDGLIGQDKRRTRLAAQFDSV</sequence>
<feature type="domain" description="HTH OST-type" evidence="3">
    <location>
        <begin position="814"/>
        <end position="893"/>
    </location>
</feature>
<reference evidence="4" key="1">
    <citation type="submission" date="2021-02" db="EMBL/GenBank/DDBJ databases">
        <authorList>
            <person name="Steward A R."/>
        </authorList>
    </citation>
    <scope>NUCLEOTIDE SEQUENCE</scope>
</reference>
<dbReference type="OrthoDB" id="549353at2759"/>
<dbReference type="GO" id="GO:0004540">
    <property type="term" value="F:RNA nuclease activity"/>
    <property type="evidence" value="ECO:0007669"/>
    <property type="project" value="InterPro"/>
</dbReference>
<dbReference type="EMBL" id="CAJOBZ010000011">
    <property type="protein sequence ID" value="CAF4834272.1"/>
    <property type="molecule type" value="Genomic_DNA"/>
</dbReference>
<comment type="caution">
    <text evidence="4">The sequence shown here is derived from an EMBL/GenBank/DDBJ whole genome shotgun (WGS) entry which is preliminary data.</text>
</comment>
<dbReference type="Pfam" id="PF01936">
    <property type="entry name" value="NYN"/>
    <property type="match status" value="1"/>
</dbReference>
<evidence type="ECO:0000256" key="2">
    <source>
        <dbReference type="ARBA" id="ARBA00022884"/>
    </source>
</evidence>
<dbReference type="GO" id="GO:0005777">
    <property type="term" value="C:peroxisome"/>
    <property type="evidence" value="ECO:0007669"/>
    <property type="project" value="InterPro"/>
</dbReference>
<feature type="domain" description="HTH OST-type" evidence="3">
    <location>
        <begin position="897"/>
        <end position="971"/>
    </location>
</feature>
<dbReference type="GO" id="GO:1905762">
    <property type="term" value="F:CCR4-NOT complex binding"/>
    <property type="evidence" value="ECO:0007669"/>
    <property type="project" value="TreeGrafter"/>
</dbReference>
<dbReference type="GO" id="GO:0010468">
    <property type="term" value="P:regulation of gene expression"/>
    <property type="evidence" value="ECO:0007669"/>
    <property type="project" value="InterPro"/>
</dbReference>
<proteinExistence type="predicted"/>
<dbReference type="InterPro" id="IPR024768">
    <property type="entry name" value="Marf1"/>
</dbReference>
<dbReference type="InterPro" id="IPR035979">
    <property type="entry name" value="RBD_domain_sf"/>
</dbReference>
<dbReference type="InterPro" id="IPR041966">
    <property type="entry name" value="LOTUS-like"/>
</dbReference>
<keyword evidence="5" id="KW-1185">Reference proteome</keyword>
<dbReference type="CDD" id="cd10910">
    <property type="entry name" value="PIN_limkain_b1_N_like"/>
    <property type="match status" value="1"/>
</dbReference>
<dbReference type="Pfam" id="PF12872">
    <property type="entry name" value="OST-HTH"/>
    <property type="match status" value="3"/>
</dbReference>
<organism evidence="4 5">
    <name type="scientific">Pieris macdunnoughi</name>
    <dbReference type="NCBI Taxonomy" id="345717"/>
    <lineage>
        <taxon>Eukaryota</taxon>
        <taxon>Metazoa</taxon>
        <taxon>Ecdysozoa</taxon>
        <taxon>Arthropoda</taxon>
        <taxon>Hexapoda</taxon>
        <taxon>Insecta</taxon>
        <taxon>Pterygota</taxon>
        <taxon>Neoptera</taxon>
        <taxon>Endopterygota</taxon>
        <taxon>Lepidoptera</taxon>
        <taxon>Glossata</taxon>
        <taxon>Ditrysia</taxon>
        <taxon>Papilionoidea</taxon>
        <taxon>Pieridae</taxon>
        <taxon>Pierinae</taxon>
        <taxon>Pieris</taxon>
    </lineage>
</organism>
<dbReference type="InterPro" id="IPR025605">
    <property type="entry name" value="OST-HTH/LOTUS_dom"/>
</dbReference>
<dbReference type="Gene3D" id="3.30.70.330">
    <property type="match status" value="1"/>
</dbReference>
<protein>
    <recommendedName>
        <fullName evidence="3">HTH OST-type domain-containing protein</fullName>
    </recommendedName>
</protein>
<dbReference type="PANTHER" id="PTHR14379">
    <property type="entry name" value="LIMKAIN B LKAP"/>
    <property type="match status" value="1"/>
</dbReference>